<dbReference type="InterPro" id="IPR049942">
    <property type="entry name" value="DML1/Misato"/>
</dbReference>
<accession>A0A1Y6LD53</accession>
<dbReference type="Pfam" id="PF10644">
    <property type="entry name" value="Misat_Tub_SegII"/>
    <property type="match status" value="1"/>
</dbReference>
<dbReference type="InterPro" id="IPR019605">
    <property type="entry name" value="Misato_II_tubulin-like"/>
</dbReference>
<dbReference type="InterPro" id="IPR000425">
    <property type="entry name" value="MIP"/>
</dbReference>
<evidence type="ECO:0000256" key="11">
    <source>
        <dbReference type="ARBA" id="ARBA00023180"/>
    </source>
</evidence>
<dbReference type="PRINTS" id="PR00783">
    <property type="entry name" value="MINTRINSICP"/>
</dbReference>
<feature type="transmembrane region" description="Helical" evidence="14">
    <location>
        <begin position="209"/>
        <end position="231"/>
    </location>
</feature>
<feature type="region of interest" description="Disordered" evidence="13">
    <location>
        <begin position="719"/>
        <end position="742"/>
    </location>
</feature>
<evidence type="ECO:0000259" key="16">
    <source>
        <dbReference type="Pfam" id="PF14881"/>
    </source>
</evidence>
<keyword evidence="9" id="KW-0496">Mitochondrion</keyword>
<gene>
    <name evidence="17" type="ORF">ZT1A5_G2705</name>
</gene>
<feature type="compositionally biased region" description="Polar residues" evidence="13">
    <location>
        <begin position="719"/>
        <end position="733"/>
    </location>
</feature>
<comment type="subcellular location">
    <subcellularLocation>
        <location evidence="2">Membrane</location>
        <topology evidence="2">Multi-pass membrane protein</topology>
    </subcellularLocation>
    <subcellularLocation>
        <location evidence="3">Mitochondrion</location>
    </subcellularLocation>
</comment>
<dbReference type="Pfam" id="PF14881">
    <property type="entry name" value="Tubulin_3"/>
    <property type="match status" value="1"/>
</dbReference>
<dbReference type="InterPro" id="IPR023271">
    <property type="entry name" value="Aquaporin-like"/>
</dbReference>
<dbReference type="InterPro" id="IPR029209">
    <property type="entry name" value="DML1/Misato_tubulin"/>
</dbReference>
<keyword evidence="7" id="KW-0677">Repeat</keyword>
<evidence type="ECO:0000256" key="12">
    <source>
        <dbReference type="ARBA" id="ARBA00034651"/>
    </source>
</evidence>
<dbReference type="AlphaFoldDB" id="A0A1Y6LD53"/>
<evidence type="ECO:0000256" key="7">
    <source>
        <dbReference type="ARBA" id="ARBA00022737"/>
    </source>
</evidence>
<feature type="transmembrane region" description="Helical" evidence="14">
    <location>
        <begin position="144"/>
        <end position="163"/>
    </location>
</feature>
<evidence type="ECO:0000256" key="5">
    <source>
        <dbReference type="ARBA" id="ARBA00008507"/>
    </source>
</evidence>
<sequence>MNINNPLPGAAVAIPFTRAADPNQRGDVVNDDAAMRIPFARRLPNNLRNHLVAMSGEYVGTVLFLFFALGGTQVANNIPSSAGRTVAEAGSNPQQLQYIALCFGFSLAVNAWVFFRISGGLFNPAVTLGMCLIGALPWFRGVLLFLVQILGGMTAAALIAAMLPGELSVQTTLGGGTSVAQGLFLEMFLTAELVFTIFMLAAEKHKSTFIAPVGIGLSLFVAELVGVYFTGGSLNPARSFGPALVNRNFHGYHWIYWLGPMLGACLAAGFYKFIKALEYETANPDQDGDGRPIEHHSEDEKTLRPSSHSNATGFAGRGPQAENHSYGDFARNTAATTSPRPAYTTQVSMAAMQSPGMSFDGVTHGGDDENNPQVISNLEGAFGQQANYIGTHYWNTQESYFTYGAEEESPVDHDISFRPGIGADGAETFTPRTLIYDLKGAFGTLRRENALYELQHQGNPAQQSQWGGNTIPLNLPPIAPSSYQQALDQGLTPPTLSTETVRFWSDYNHLFYHPKSIVQLNEYELNSDLMPFEQWSKGEELFANLDREHDLLDRDLRPFLEECDQLQGIQVLSGIDDAWGGFASKYLERVADELGKGSRWVFGLQDTQRTTRDRYALQLANVAQSLHSIDTSASMHIPLGSVPTTLPVYVTLDNASRWSTSALQAAGIESLTLPTRLRRNQAAYASFDSLEATLNGDGKRRIAACSLSITDAAVLEEQPTTNGTSDVRMTNGHSHNDDEDFEPKEKGLDVDLFPTLPHTLTSTRGQRSQRPHTFSKITTLRGAWKSPSSIHQSNEIARDRFASSSDVRTSIHQSPLLFPILSSSPQIFHFAARPSKVAIQASMATSTAIGGHIRGVEGVARRMVGLEEREALCDGLAALADEYEDGWLSENDSEDE</sequence>
<evidence type="ECO:0000313" key="18">
    <source>
        <dbReference type="Proteomes" id="UP000215453"/>
    </source>
</evidence>
<dbReference type="FunFam" id="1.20.1080.10:FF:000024">
    <property type="entry name" value="MIP aquaporin (Eurofung)"/>
    <property type="match status" value="1"/>
</dbReference>
<dbReference type="CDD" id="cd00333">
    <property type="entry name" value="MIP"/>
    <property type="match status" value="1"/>
</dbReference>
<reference evidence="17 18" key="1">
    <citation type="submission" date="2016-10" db="EMBL/GenBank/DDBJ databases">
        <authorList>
            <person name="Varghese N."/>
        </authorList>
    </citation>
    <scope>NUCLEOTIDE SEQUENCE [LARGE SCALE GENOMIC DNA]</scope>
</reference>
<evidence type="ECO:0000256" key="3">
    <source>
        <dbReference type="ARBA" id="ARBA00004173"/>
    </source>
</evidence>
<comment type="catalytic activity">
    <reaction evidence="12">
        <text>H2O(in) = H2O(out)</text>
        <dbReference type="Rhea" id="RHEA:29667"/>
        <dbReference type="ChEBI" id="CHEBI:15377"/>
    </reaction>
</comment>
<feature type="domain" description="DML1/Misato tubulin" evidence="16">
    <location>
        <begin position="493"/>
        <end position="677"/>
    </location>
</feature>
<evidence type="ECO:0000256" key="2">
    <source>
        <dbReference type="ARBA" id="ARBA00004141"/>
    </source>
</evidence>
<evidence type="ECO:0000256" key="4">
    <source>
        <dbReference type="ARBA" id="ARBA00006175"/>
    </source>
</evidence>
<feature type="transmembrane region" description="Helical" evidence="14">
    <location>
        <begin position="121"/>
        <end position="139"/>
    </location>
</feature>
<dbReference type="Pfam" id="PF00230">
    <property type="entry name" value="MIP"/>
    <property type="match status" value="1"/>
</dbReference>
<dbReference type="EMBL" id="LT882677">
    <property type="protein sequence ID" value="SMY21268.1"/>
    <property type="molecule type" value="Genomic_DNA"/>
</dbReference>
<dbReference type="Proteomes" id="UP000215453">
    <property type="component" value="Chromosome 2"/>
</dbReference>
<evidence type="ECO:0000256" key="6">
    <source>
        <dbReference type="ARBA" id="ARBA00022692"/>
    </source>
</evidence>
<dbReference type="PANTHER" id="PTHR13391:SF0">
    <property type="entry name" value="PROTEIN MISATO HOMOLOG 1"/>
    <property type="match status" value="1"/>
</dbReference>
<evidence type="ECO:0000256" key="13">
    <source>
        <dbReference type="SAM" id="MobiDB-lite"/>
    </source>
</evidence>
<comment type="similarity">
    <text evidence="5">Belongs to the misato family.</text>
</comment>
<dbReference type="GO" id="GO:0005739">
    <property type="term" value="C:mitochondrion"/>
    <property type="evidence" value="ECO:0007669"/>
    <property type="project" value="UniProtKB-SubCell"/>
</dbReference>
<dbReference type="Gene3D" id="3.40.50.1440">
    <property type="entry name" value="Tubulin/FtsZ, GTPase domain"/>
    <property type="match status" value="1"/>
</dbReference>
<protein>
    <submittedName>
        <fullName evidence="17">Uncharacterized protein</fullName>
    </submittedName>
</protein>
<proteinExistence type="inferred from homology"/>
<comment type="similarity">
    <text evidence="4">Belongs to the MIP/aquaporin (TC 1.A.8) family.</text>
</comment>
<feature type="domain" description="Misato Segment II tubulin-like" evidence="15">
    <location>
        <begin position="381"/>
        <end position="489"/>
    </location>
</feature>
<dbReference type="InterPro" id="IPR036525">
    <property type="entry name" value="Tubulin/FtsZ_GTPase_sf"/>
</dbReference>
<organism evidence="17 18">
    <name type="scientific">Zymoseptoria tritici ST99CH_1A5</name>
    <dbReference type="NCBI Taxonomy" id="1276529"/>
    <lineage>
        <taxon>Eukaryota</taxon>
        <taxon>Fungi</taxon>
        <taxon>Dikarya</taxon>
        <taxon>Ascomycota</taxon>
        <taxon>Pezizomycotina</taxon>
        <taxon>Dothideomycetes</taxon>
        <taxon>Dothideomycetidae</taxon>
        <taxon>Mycosphaerellales</taxon>
        <taxon>Mycosphaerellaceae</taxon>
        <taxon>Zymoseptoria</taxon>
    </lineage>
</organism>
<evidence type="ECO:0000256" key="8">
    <source>
        <dbReference type="ARBA" id="ARBA00022989"/>
    </source>
</evidence>
<name>A0A1Y6LD53_ZYMTR</name>
<feature type="transmembrane region" description="Helical" evidence="14">
    <location>
        <begin position="58"/>
        <end position="75"/>
    </location>
</feature>
<evidence type="ECO:0000313" key="17">
    <source>
        <dbReference type="EMBL" id="SMY21268.1"/>
    </source>
</evidence>
<evidence type="ECO:0000256" key="9">
    <source>
        <dbReference type="ARBA" id="ARBA00023128"/>
    </source>
</evidence>
<comment type="function">
    <text evidence="1">Involved in the partitioning of the mitochondrial organelle and mitochondrial DNA (mtDNA) inheritance.</text>
</comment>
<evidence type="ECO:0000259" key="15">
    <source>
        <dbReference type="Pfam" id="PF10644"/>
    </source>
</evidence>
<feature type="compositionally biased region" description="Basic and acidic residues" evidence="13">
    <location>
        <begin position="288"/>
        <end position="303"/>
    </location>
</feature>
<dbReference type="GO" id="GO:0007005">
    <property type="term" value="P:mitochondrion organization"/>
    <property type="evidence" value="ECO:0007669"/>
    <property type="project" value="InterPro"/>
</dbReference>
<keyword evidence="6 14" id="KW-0812">Transmembrane</keyword>
<evidence type="ECO:0000256" key="1">
    <source>
        <dbReference type="ARBA" id="ARBA00003757"/>
    </source>
</evidence>
<dbReference type="SUPFAM" id="SSF52490">
    <property type="entry name" value="Tubulin nucleotide-binding domain-like"/>
    <property type="match status" value="1"/>
</dbReference>
<keyword evidence="11" id="KW-0325">Glycoprotein</keyword>
<dbReference type="GO" id="GO:0015267">
    <property type="term" value="F:channel activity"/>
    <property type="evidence" value="ECO:0007669"/>
    <property type="project" value="InterPro"/>
</dbReference>
<feature type="region of interest" description="Disordered" evidence="13">
    <location>
        <begin position="284"/>
        <end position="324"/>
    </location>
</feature>
<dbReference type="GO" id="GO:0016020">
    <property type="term" value="C:membrane"/>
    <property type="evidence" value="ECO:0007669"/>
    <property type="project" value="UniProtKB-SubCell"/>
</dbReference>
<evidence type="ECO:0000256" key="10">
    <source>
        <dbReference type="ARBA" id="ARBA00023136"/>
    </source>
</evidence>
<dbReference type="SUPFAM" id="SSF81338">
    <property type="entry name" value="Aquaporin-like"/>
    <property type="match status" value="1"/>
</dbReference>
<keyword evidence="8 14" id="KW-1133">Transmembrane helix</keyword>
<keyword evidence="10 14" id="KW-0472">Membrane</keyword>
<evidence type="ECO:0000256" key="14">
    <source>
        <dbReference type="SAM" id="Phobius"/>
    </source>
</evidence>
<dbReference type="PANTHER" id="PTHR13391">
    <property type="entry name" value="MITOCHONDRIAL DISTRIBUTION REGULATOR MISATO"/>
    <property type="match status" value="1"/>
</dbReference>
<feature type="transmembrane region" description="Helical" evidence="14">
    <location>
        <begin position="183"/>
        <end position="202"/>
    </location>
</feature>
<dbReference type="Gene3D" id="1.20.1080.10">
    <property type="entry name" value="Glycerol uptake facilitator protein"/>
    <property type="match status" value="1"/>
</dbReference>